<name>A0A419SJP0_9BACL</name>
<comment type="subcellular location">
    <subcellularLocation>
        <location evidence="1">Cytoplasm</location>
        <location evidence="1">Cytosol</location>
    </subcellularLocation>
</comment>
<comment type="similarity">
    <text evidence="6">Belongs to the bacillales FliT family.</text>
</comment>
<dbReference type="EMBL" id="MCHY01000008">
    <property type="protein sequence ID" value="RKD24251.1"/>
    <property type="molecule type" value="Genomic_DNA"/>
</dbReference>
<evidence type="ECO:0000256" key="2">
    <source>
        <dbReference type="ARBA" id="ARBA00022490"/>
    </source>
</evidence>
<evidence type="ECO:0000256" key="7">
    <source>
        <dbReference type="ARBA" id="ARBA00093797"/>
    </source>
</evidence>
<reference evidence="8 9" key="1">
    <citation type="submission" date="2016-08" db="EMBL/GenBank/DDBJ databases">
        <title>Novel Firmicute Genomes.</title>
        <authorList>
            <person name="Poppleton D.I."/>
            <person name="Gribaldo S."/>
        </authorList>
    </citation>
    <scope>NUCLEOTIDE SEQUENCE [LARGE SCALE GENOMIC DNA]</scope>
    <source>
        <strain evidence="8 9">RAOx-1</strain>
    </source>
</reference>
<keyword evidence="2" id="KW-0963">Cytoplasm</keyword>
<evidence type="ECO:0000256" key="3">
    <source>
        <dbReference type="ARBA" id="ARBA00022795"/>
    </source>
</evidence>
<sequence length="115" mass="13420">MLQEKEELFQQYYKTTFLAVSSSDPEEIVTFVNKREELIEKIQEINATGTTEFNEKTKQIIHNILVLEADLISKMEKLKQDAQEQISSLNGAKKLRSQYEQMYTMTDGAFYDKRG</sequence>
<comment type="caution">
    <text evidence="8">The sequence shown here is derived from an EMBL/GenBank/DDBJ whole genome shotgun (WGS) entry which is preliminary data.</text>
</comment>
<evidence type="ECO:0000256" key="6">
    <source>
        <dbReference type="ARBA" id="ARBA00093785"/>
    </source>
</evidence>
<dbReference type="AlphaFoldDB" id="A0A419SJP0"/>
<protein>
    <recommendedName>
        <fullName evidence="7">Flagellar protein FliT</fullName>
    </recommendedName>
</protein>
<keyword evidence="3" id="KW-1005">Bacterial flagellum biogenesis</keyword>
<organism evidence="8 9">
    <name type="scientific">Ammoniphilus oxalaticus</name>
    <dbReference type="NCBI Taxonomy" id="66863"/>
    <lineage>
        <taxon>Bacteria</taxon>
        <taxon>Bacillati</taxon>
        <taxon>Bacillota</taxon>
        <taxon>Bacilli</taxon>
        <taxon>Bacillales</taxon>
        <taxon>Paenibacillaceae</taxon>
        <taxon>Aneurinibacillus group</taxon>
        <taxon>Ammoniphilus</taxon>
    </lineage>
</organism>
<evidence type="ECO:0000256" key="1">
    <source>
        <dbReference type="ARBA" id="ARBA00004514"/>
    </source>
</evidence>
<evidence type="ECO:0000256" key="5">
    <source>
        <dbReference type="ARBA" id="ARBA00093765"/>
    </source>
</evidence>
<accession>A0A419SJP0</accession>
<dbReference type="OrthoDB" id="2353131at2"/>
<evidence type="ECO:0000256" key="4">
    <source>
        <dbReference type="ARBA" id="ARBA00023186"/>
    </source>
</evidence>
<dbReference type="Pfam" id="PF05400">
    <property type="entry name" value="FliT"/>
    <property type="match status" value="1"/>
</dbReference>
<keyword evidence="9" id="KW-1185">Reference proteome</keyword>
<evidence type="ECO:0000313" key="9">
    <source>
        <dbReference type="Proteomes" id="UP000284219"/>
    </source>
</evidence>
<keyword evidence="4" id="KW-0143">Chaperone</keyword>
<comment type="function">
    <text evidence="5">May act as an export chaperone for the filament capping protein FliD.</text>
</comment>
<gene>
    <name evidence="8" type="ORF">BEP19_07555</name>
</gene>
<dbReference type="RefSeq" id="WP_120189516.1">
    <property type="nucleotide sequence ID" value="NZ_MCHY01000008.1"/>
</dbReference>
<dbReference type="InterPro" id="IPR008622">
    <property type="entry name" value="FliT"/>
</dbReference>
<proteinExistence type="inferred from homology"/>
<evidence type="ECO:0000313" key="8">
    <source>
        <dbReference type="EMBL" id="RKD24251.1"/>
    </source>
</evidence>
<dbReference type="Proteomes" id="UP000284219">
    <property type="component" value="Unassembled WGS sequence"/>
</dbReference>